<name>A0A2S5GJY5_9BURK</name>
<keyword evidence="2" id="KW-0472">Membrane</keyword>
<dbReference type="Gene3D" id="3.40.50.410">
    <property type="entry name" value="von Willebrand factor, type A domain"/>
    <property type="match status" value="1"/>
</dbReference>
<comment type="caution">
    <text evidence="3">The sequence shown here is derived from an EMBL/GenBank/DDBJ whole genome shotgun (WGS) entry which is preliminary data.</text>
</comment>
<dbReference type="AlphaFoldDB" id="A0A2S5GJY5"/>
<gene>
    <name evidence="3" type="ORF">C4E15_26280</name>
</gene>
<organism evidence="3 4">
    <name type="scientific">Achromobacter spanius</name>
    <dbReference type="NCBI Taxonomy" id="217203"/>
    <lineage>
        <taxon>Bacteria</taxon>
        <taxon>Pseudomonadati</taxon>
        <taxon>Pseudomonadota</taxon>
        <taxon>Betaproteobacteria</taxon>
        <taxon>Burkholderiales</taxon>
        <taxon>Alcaligenaceae</taxon>
        <taxon>Achromobacter</taxon>
    </lineage>
</organism>
<proteinExistence type="predicted"/>
<keyword evidence="2" id="KW-0812">Transmembrane</keyword>
<dbReference type="SUPFAM" id="SSF53300">
    <property type="entry name" value="vWA-like"/>
    <property type="match status" value="1"/>
</dbReference>
<evidence type="ECO:0000313" key="4">
    <source>
        <dbReference type="Proteomes" id="UP000239990"/>
    </source>
</evidence>
<evidence type="ECO:0000313" key="3">
    <source>
        <dbReference type="EMBL" id="PPA73224.1"/>
    </source>
</evidence>
<protein>
    <recommendedName>
        <fullName evidence="5">VWFA domain-containing protein</fullName>
    </recommendedName>
</protein>
<feature type="compositionally biased region" description="Basic and acidic residues" evidence="1">
    <location>
        <begin position="350"/>
        <end position="360"/>
    </location>
</feature>
<keyword evidence="2" id="KW-1133">Transmembrane helix</keyword>
<feature type="transmembrane region" description="Helical" evidence="2">
    <location>
        <begin position="116"/>
        <end position="138"/>
    </location>
</feature>
<sequence>MAQVYAIPKPGRDGAIEWWTTQQGQVTPFAQLSEQEQSALLQRHAQHLTQLGSLAHTLESRGMQPQAELLRGLLTPAEPATMYSVEGRLLMTWWPNKTPVAAEPASSPPTNPMRRWVWLGLIALLALVLLLALLWWWFMIRARVPVVPVAKPVAMEVAKPEPEPEPTPEPPQQWPTQVAFVLDTSAAMTRRTGLSSTPRKELAKREIERIIGVLPPATETRLVRYAGKKCVADAGHGAFEASRRGELLALVRQARNEGNAPLGASLRAAAAEMDGKERDGLIFVFAGGDDSCGEDVCATAKEIHREKPRLRINLVDLTGLEKLDVCMALSTGGSAYSWGEQKSEGGGVDLSKEAERMLKP</sequence>
<accession>A0A2S5GJY5</accession>
<evidence type="ECO:0000256" key="2">
    <source>
        <dbReference type="SAM" id="Phobius"/>
    </source>
</evidence>
<evidence type="ECO:0008006" key="5">
    <source>
        <dbReference type="Google" id="ProtNLM"/>
    </source>
</evidence>
<feature type="region of interest" description="Disordered" evidence="1">
    <location>
        <begin position="340"/>
        <end position="360"/>
    </location>
</feature>
<reference evidence="3 4" key="1">
    <citation type="submission" date="2018-02" db="EMBL/GenBank/DDBJ databases">
        <title>Draft Genome of Achromobacter spanius stain 6.</title>
        <authorList>
            <person name="Gunasekera T.S."/>
            <person name="Radwan O."/>
            <person name="Ruiz O.N."/>
        </authorList>
    </citation>
    <scope>NUCLEOTIDE SEQUENCE [LARGE SCALE GENOMIC DNA]</scope>
    <source>
        <strain evidence="3 4">6</strain>
    </source>
</reference>
<dbReference type="Proteomes" id="UP000239990">
    <property type="component" value="Unassembled WGS sequence"/>
</dbReference>
<dbReference type="InterPro" id="IPR036465">
    <property type="entry name" value="vWFA_dom_sf"/>
</dbReference>
<evidence type="ECO:0000256" key="1">
    <source>
        <dbReference type="SAM" id="MobiDB-lite"/>
    </source>
</evidence>
<dbReference type="EMBL" id="PREU01000016">
    <property type="protein sequence ID" value="PPA73224.1"/>
    <property type="molecule type" value="Genomic_DNA"/>
</dbReference>